<gene>
    <name evidence="1" type="ORF">S01H1_58933</name>
</gene>
<dbReference type="EMBL" id="BARS01038518">
    <property type="protein sequence ID" value="GAG23529.1"/>
    <property type="molecule type" value="Genomic_DNA"/>
</dbReference>
<comment type="caution">
    <text evidence="1">The sequence shown here is derived from an EMBL/GenBank/DDBJ whole genome shotgun (WGS) entry which is preliminary data.</text>
</comment>
<sequence length="76" mass="8863">GSVGQPRDRNWKASFAVFKDVWYRFTYIRDQDMSFRIVSQVVSIRRAPYDVRATIRKIKEQDGIPDTLGDRLTVGL</sequence>
<dbReference type="InterPro" id="IPR029052">
    <property type="entry name" value="Metallo-depent_PP-like"/>
</dbReference>
<feature type="non-terminal residue" evidence="1">
    <location>
        <position position="1"/>
    </location>
</feature>
<reference evidence="1" key="1">
    <citation type="journal article" date="2014" name="Front. Microbiol.">
        <title>High frequency of phylogenetically diverse reductive dehalogenase-homologous genes in deep subseafloor sedimentary metagenomes.</title>
        <authorList>
            <person name="Kawai M."/>
            <person name="Futagami T."/>
            <person name="Toyoda A."/>
            <person name="Takaki Y."/>
            <person name="Nishi S."/>
            <person name="Hori S."/>
            <person name="Arai W."/>
            <person name="Tsubouchi T."/>
            <person name="Morono Y."/>
            <person name="Uchiyama I."/>
            <person name="Ito T."/>
            <person name="Fujiyama A."/>
            <person name="Inagaki F."/>
            <person name="Takami H."/>
        </authorList>
    </citation>
    <scope>NUCLEOTIDE SEQUENCE</scope>
    <source>
        <strain evidence="1">Expedition CK06-06</strain>
    </source>
</reference>
<dbReference type="AlphaFoldDB" id="X0VYJ4"/>
<organism evidence="1">
    <name type="scientific">marine sediment metagenome</name>
    <dbReference type="NCBI Taxonomy" id="412755"/>
    <lineage>
        <taxon>unclassified sequences</taxon>
        <taxon>metagenomes</taxon>
        <taxon>ecological metagenomes</taxon>
    </lineage>
</organism>
<evidence type="ECO:0000313" key="1">
    <source>
        <dbReference type="EMBL" id="GAG23529.1"/>
    </source>
</evidence>
<proteinExistence type="predicted"/>
<dbReference type="Gene3D" id="3.60.21.10">
    <property type="match status" value="1"/>
</dbReference>
<name>X0VYJ4_9ZZZZ</name>
<protein>
    <submittedName>
        <fullName evidence="1">Uncharacterized protein</fullName>
    </submittedName>
</protein>
<accession>X0VYJ4</accession>